<dbReference type="AlphaFoldDB" id="A0A5C5VG04"/>
<dbReference type="OrthoDB" id="232833at2"/>
<reference evidence="2 3" key="1">
    <citation type="submission" date="2019-02" db="EMBL/GenBank/DDBJ databases">
        <title>Deep-cultivation of Planctomycetes and their phenomic and genomic characterization uncovers novel biology.</title>
        <authorList>
            <person name="Wiegand S."/>
            <person name="Jogler M."/>
            <person name="Boedeker C."/>
            <person name="Pinto D."/>
            <person name="Vollmers J."/>
            <person name="Rivas-Marin E."/>
            <person name="Kohn T."/>
            <person name="Peeters S.H."/>
            <person name="Heuer A."/>
            <person name="Rast P."/>
            <person name="Oberbeckmann S."/>
            <person name="Bunk B."/>
            <person name="Jeske O."/>
            <person name="Meyerdierks A."/>
            <person name="Storesund J.E."/>
            <person name="Kallscheuer N."/>
            <person name="Luecker S."/>
            <person name="Lage O.M."/>
            <person name="Pohl T."/>
            <person name="Merkel B.J."/>
            <person name="Hornburger P."/>
            <person name="Mueller R.-W."/>
            <person name="Bruemmer F."/>
            <person name="Labrenz M."/>
            <person name="Spormann A.M."/>
            <person name="Op Den Camp H."/>
            <person name="Overmann J."/>
            <person name="Amann R."/>
            <person name="Jetten M.S.M."/>
            <person name="Mascher T."/>
            <person name="Medema M.H."/>
            <person name="Devos D.P."/>
            <person name="Kaster A.-K."/>
            <person name="Ovreas L."/>
            <person name="Rohde M."/>
            <person name="Galperin M.Y."/>
            <person name="Jogler C."/>
        </authorList>
    </citation>
    <scope>NUCLEOTIDE SEQUENCE [LARGE SCALE GENOMIC DNA]</scope>
    <source>
        <strain evidence="2 3">KOR34</strain>
    </source>
</reference>
<accession>A0A5C5VG04</accession>
<dbReference type="RefSeq" id="WP_146564397.1">
    <property type="nucleotide sequence ID" value="NZ_SIHJ01000001.1"/>
</dbReference>
<feature type="signal peptide" evidence="1">
    <location>
        <begin position="1"/>
        <end position="22"/>
    </location>
</feature>
<sequence length="495" mass="53220" precursor="true">MTTDKIVTLTCGLALLATPAQAAKPDGELEVKVIDAESGQPLAARVELSRAGGRALKTRGLGLSQLGDHFYVDGQSVLGLRRGSYTFELTTGPEFKPVSGRFEIDRRASDSKTVEMHRVVSLQAEGWAAADLLAARGGQGVDAALRGEGLRYAPLTAWRLDDGKWDEVPSATAPADAPVTFGPWAARARDDAGDLLLVRPDAPLTRDELTPVADGSVAALTDLRESGVRVVAADAASWRLPVWLAADVLDAIVVIDASDQLRGHKARSWGRQPDKDFYSGDRGPALWREAIYFQVLNAGFQLPPAAGSGSGSGDNESPIGSCRVYARNFDGFTPAAWWDSLAAGEAMATNGPLLRPIPPPGRTYRLMDDNTDLTLGLNLTTRSRVEYLEVVKNGQVEHSVSLRDLAKARGELPAIDCQGAGWFLLRAVAMESPGYERGLTAPYFYQPMAGQPRISRASCEFFLAWLDESAAHVSEQELAHAKAFWAERLANANAP</sequence>
<keyword evidence="3" id="KW-1185">Reference proteome</keyword>
<evidence type="ECO:0000313" key="3">
    <source>
        <dbReference type="Proteomes" id="UP000316714"/>
    </source>
</evidence>
<evidence type="ECO:0000313" key="2">
    <source>
        <dbReference type="EMBL" id="TWT37031.1"/>
    </source>
</evidence>
<feature type="chain" id="PRO_5023009264" evidence="1">
    <location>
        <begin position="23"/>
        <end position="495"/>
    </location>
</feature>
<comment type="caution">
    <text evidence="2">The sequence shown here is derived from an EMBL/GenBank/DDBJ whole genome shotgun (WGS) entry which is preliminary data.</text>
</comment>
<proteinExistence type="predicted"/>
<organism evidence="2 3">
    <name type="scientific">Posidoniimonas corsicana</name>
    <dbReference type="NCBI Taxonomy" id="1938618"/>
    <lineage>
        <taxon>Bacteria</taxon>
        <taxon>Pseudomonadati</taxon>
        <taxon>Planctomycetota</taxon>
        <taxon>Planctomycetia</taxon>
        <taxon>Pirellulales</taxon>
        <taxon>Lacipirellulaceae</taxon>
        <taxon>Posidoniimonas</taxon>
    </lineage>
</organism>
<dbReference type="Proteomes" id="UP000316714">
    <property type="component" value="Unassembled WGS sequence"/>
</dbReference>
<keyword evidence="1" id="KW-0732">Signal</keyword>
<evidence type="ECO:0000256" key="1">
    <source>
        <dbReference type="SAM" id="SignalP"/>
    </source>
</evidence>
<dbReference type="EMBL" id="SIHJ01000001">
    <property type="protein sequence ID" value="TWT37031.1"/>
    <property type="molecule type" value="Genomic_DNA"/>
</dbReference>
<name>A0A5C5VG04_9BACT</name>
<protein>
    <submittedName>
        <fullName evidence="2">Uncharacterized protein</fullName>
    </submittedName>
</protein>
<gene>
    <name evidence="2" type="ORF">KOR34_19780</name>
</gene>